<dbReference type="Proteomes" id="UP000028924">
    <property type="component" value="Unassembled WGS sequence"/>
</dbReference>
<keyword evidence="13" id="KW-1185">Reference proteome</keyword>
<keyword evidence="9" id="KW-0472">Membrane</keyword>
<feature type="domain" description="Tim10-like" evidence="10">
    <location>
        <begin position="13"/>
        <end position="72"/>
    </location>
</feature>
<evidence type="ECO:0000256" key="7">
    <source>
        <dbReference type="ARBA" id="ARBA00023128"/>
    </source>
</evidence>
<evidence type="ECO:0000256" key="3">
    <source>
        <dbReference type="ARBA" id="ARBA00022723"/>
    </source>
</evidence>
<evidence type="ECO:0000256" key="6">
    <source>
        <dbReference type="ARBA" id="ARBA00023010"/>
    </source>
</evidence>
<keyword evidence="7 9" id="KW-0496">Mitochondrion</keyword>
<dbReference type="AlphaFoldDB" id="A0A087SRG9"/>
<keyword evidence="9" id="KW-0999">Mitochondrion inner membrane</keyword>
<dbReference type="Pfam" id="PF02953">
    <property type="entry name" value="zf-Tim10_DDP"/>
    <property type="match status" value="1"/>
</dbReference>
<dbReference type="RefSeq" id="XP_011401337.1">
    <property type="nucleotide sequence ID" value="XM_011403035.1"/>
</dbReference>
<dbReference type="PANTHER" id="PTHR11038">
    <property type="entry name" value="MITOCHONDRIAL IMPORT INNER MEMBRANE TRANSLOCASE SUBUNIT TIM10"/>
    <property type="match status" value="1"/>
</dbReference>
<reference evidence="11 13" key="1">
    <citation type="journal article" date="2014" name="BMC Genomics">
        <title>Oil accumulation mechanisms of the oleaginous microalga Chlorella protothecoides revealed through its genome, transcriptomes, and proteomes.</title>
        <authorList>
            <person name="Gao C."/>
            <person name="Wang Y."/>
            <person name="Shen Y."/>
            <person name="Yan D."/>
            <person name="He X."/>
            <person name="Dai J."/>
            <person name="Wu Q."/>
        </authorList>
    </citation>
    <scope>NUCLEOTIDE SEQUENCE [LARGE SCALE GENOMIC DNA]</scope>
    <source>
        <strain evidence="11 13">0710</strain>
    </source>
</reference>
<dbReference type="EMBL" id="QOKY01000196">
    <property type="protein sequence ID" value="RMZ53622.1"/>
    <property type="molecule type" value="Genomic_DNA"/>
</dbReference>
<dbReference type="Gene3D" id="1.10.287.810">
    <property type="entry name" value="Mitochondrial import inner membrane translocase subunit tim13 like domains"/>
    <property type="match status" value="1"/>
</dbReference>
<dbReference type="GO" id="GO:0046872">
    <property type="term" value="F:metal ion binding"/>
    <property type="evidence" value="ECO:0007669"/>
    <property type="project" value="UniProtKB-KW"/>
</dbReference>
<keyword evidence="2 9" id="KW-0813">Transport</keyword>
<protein>
    <recommendedName>
        <fullName evidence="9">Mitochondrial import inner membrane translocase subunit</fullName>
    </recommendedName>
</protein>
<dbReference type="FunFam" id="1.10.287.810:FF:000007">
    <property type="entry name" value="Mitochondrial import inner membrane translocase"/>
    <property type="match status" value="1"/>
</dbReference>
<evidence type="ECO:0000313" key="12">
    <source>
        <dbReference type="EMBL" id="RMZ53622.1"/>
    </source>
</evidence>
<accession>A0A087SRG9</accession>
<dbReference type="KEGG" id="apro:F751_3833"/>
<evidence type="ECO:0000256" key="4">
    <source>
        <dbReference type="ARBA" id="ARBA00022833"/>
    </source>
</evidence>
<comment type="similarity">
    <text evidence="1 9">Belongs to the small Tim family.</text>
</comment>
<evidence type="ECO:0000256" key="8">
    <source>
        <dbReference type="ARBA" id="ARBA00023157"/>
    </source>
</evidence>
<gene>
    <name evidence="12" type="ORF">APUTEX25_003156</name>
    <name evidence="11" type="ORF">F751_3833</name>
</gene>
<proteinExistence type="inferred from homology"/>
<name>A0A087SRG9_AUXPR</name>
<evidence type="ECO:0000313" key="13">
    <source>
        <dbReference type="Proteomes" id="UP000028924"/>
    </source>
</evidence>
<evidence type="ECO:0000259" key="10">
    <source>
        <dbReference type="Pfam" id="PF02953"/>
    </source>
</evidence>
<keyword evidence="3" id="KW-0479">Metal-binding</keyword>
<reference evidence="14" key="2">
    <citation type="journal article" date="2018" name="Algal Res.">
        <title>Characterization of plant carbon substrate utilization by Auxenochlorella protothecoides.</title>
        <authorList>
            <person name="Vogler B.W."/>
            <person name="Starkenburg S.R."/>
            <person name="Sudasinghe N."/>
            <person name="Schambach J.Y."/>
            <person name="Rollin J.A."/>
            <person name="Pattathil S."/>
            <person name="Barry A.N."/>
        </authorList>
    </citation>
    <scope>NUCLEOTIDE SEQUENCE [LARGE SCALE GENOMIC DNA]</scope>
    <source>
        <strain evidence="14">UTEX 25</strain>
    </source>
</reference>
<dbReference type="InterPro" id="IPR035427">
    <property type="entry name" value="Tim10-like_dom_sf"/>
</dbReference>
<keyword evidence="4" id="KW-0862">Zinc</keyword>
<comment type="domain">
    <text evidence="9">The twin CX3C motif contains 4 conserved Cys residues that form 2 disulfide bonds in the mitochondrial intermembrane space.</text>
</comment>
<evidence type="ECO:0000313" key="14">
    <source>
        <dbReference type="Proteomes" id="UP000279271"/>
    </source>
</evidence>
<keyword evidence="6 9" id="KW-0811">Translocation</keyword>
<dbReference type="InterPro" id="IPR004217">
    <property type="entry name" value="Tim10-like"/>
</dbReference>
<comment type="subcellular location">
    <subcellularLocation>
        <location evidence="9">Mitochondrion inner membrane</location>
        <topology evidence="9">Peripheral membrane protein</topology>
        <orientation evidence="9">Intermembrane side</orientation>
    </subcellularLocation>
</comment>
<dbReference type="GO" id="GO:0015031">
    <property type="term" value="P:protein transport"/>
    <property type="evidence" value="ECO:0007669"/>
    <property type="project" value="UniProtKB-KW"/>
</dbReference>
<keyword evidence="5 9" id="KW-0653">Protein transport</keyword>
<organism evidence="11 13">
    <name type="scientific">Auxenochlorella protothecoides</name>
    <name type="common">Green microalga</name>
    <name type="synonym">Chlorella protothecoides</name>
    <dbReference type="NCBI Taxonomy" id="3075"/>
    <lineage>
        <taxon>Eukaryota</taxon>
        <taxon>Viridiplantae</taxon>
        <taxon>Chlorophyta</taxon>
        <taxon>core chlorophytes</taxon>
        <taxon>Trebouxiophyceae</taxon>
        <taxon>Chlorellales</taxon>
        <taxon>Chlorellaceae</taxon>
        <taxon>Auxenochlorella</taxon>
    </lineage>
</organism>
<dbReference type="EMBL" id="KL662167">
    <property type="protein sequence ID" value="KFM28323.1"/>
    <property type="molecule type" value="Genomic_DNA"/>
</dbReference>
<reference evidence="12" key="3">
    <citation type="submission" date="2018-10" db="EMBL/GenBank/DDBJ databases">
        <authorList>
            <person name="Hovde B."/>
            <person name="Zhang X."/>
        </authorList>
    </citation>
    <scope>NUCLEOTIDE SEQUENCE [LARGE SCALE GENOMIC DNA]</scope>
    <source>
        <strain evidence="12">UTEX 25</strain>
    </source>
</reference>
<evidence type="ECO:0000256" key="1">
    <source>
        <dbReference type="ARBA" id="ARBA00006720"/>
    </source>
</evidence>
<evidence type="ECO:0000256" key="2">
    <source>
        <dbReference type="ARBA" id="ARBA00022448"/>
    </source>
</evidence>
<evidence type="ECO:0000313" key="11">
    <source>
        <dbReference type="EMBL" id="KFM28323.1"/>
    </source>
</evidence>
<dbReference type="SUPFAM" id="SSF144122">
    <property type="entry name" value="Tim10-like"/>
    <property type="match status" value="1"/>
</dbReference>
<evidence type="ECO:0000256" key="9">
    <source>
        <dbReference type="RuleBase" id="RU367043"/>
    </source>
</evidence>
<dbReference type="eggNOG" id="KOG3480">
    <property type="taxonomic scope" value="Eukaryota"/>
</dbReference>
<dbReference type="Proteomes" id="UP000279271">
    <property type="component" value="Unassembled WGS sequence"/>
</dbReference>
<reference evidence="12" key="4">
    <citation type="submission" date="2018-11" db="EMBL/GenBank/DDBJ databases">
        <title>Characterization of plant carbon substrate utilization by Auxenochlorella protothecoides.</title>
        <authorList>
            <person name="Vogler B.W."/>
            <person name="Starkenburg S.R."/>
            <person name="Sudasinghe N."/>
            <person name="Schambach J.Y."/>
            <person name="Rollin J.A."/>
            <person name="Pattathil S."/>
            <person name="Barry A.N."/>
        </authorList>
    </citation>
    <scope>NUCLEOTIDE SEQUENCE [LARGE SCALE GENOMIC DNA]</scope>
    <source>
        <strain evidence="12">UTEX 25</strain>
    </source>
</reference>
<evidence type="ECO:0000256" key="5">
    <source>
        <dbReference type="ARBA" id="ARBA00022927"/>
    </source>
</evidence>
<dbReference type="STRING" id="3075.A0A087SRG9"/>
<keyword evidence="9" id="KW-0143">Chaperone</keyword>
<sequence>MASQQPDSSQALILAQQEMEYRVALFNKMVTSCFDKCIDRKYKDGDLNVGENSCVDRCTSKYWQTTGIVGQLLGTGQA</sequence>
<dbReference type="OrthoDB" id="274922at2759"/>
<comment type="function">
    <text evidence="9">Mitochondrial intermembrane chaperone that participates in the import and insertion of some multi-pass transmembrane proteins into the mitochondrial inner membrane. Also required for the transfer of beta-barrel precursors from the TOM complex to the sorting and assembly machinery (SAM complex) of the outer membrane. Acts as a chaperone-like protein that protects the hydrophobic precursors from aggregation and guide them through the mitochondrial intermembrane space.</text>
</comment>
<dbReference type="GeneID" id="23615224"/>
<dbReference type="PANTHER" id="PTHR11038:SF16">
    <property type="entry name" value="MITOCHONDRIAL IMPORT INNER MEMBRANE TRANSLOCASE SUBUNIT TIM10"/>
    <property type="match status" value="1"/>
</dbReference>
<dbReference type="GO" id="GO:0005743">
    <property type="term" value="C:mitochondrial inner membrane"/>
    <property type="evidence" value="ECO:0007669"/>
    <property type="project" value="UniProtKB-SubCell"/>
</dbReference>
<comment type="subunit">
    <text evidence="9">Heterohexamer.</text>
</comment>
<keyword evidence="8 9" id="KW-1015">Disulfide bond</keyword>
<dbReference type="GO" id="GO:0045039">
    <property type="term" value="P:protein insertion into mitochondrial inner membrane"/>
    <property type="evidence" value="ECO:0007669"/>
    <property type="project" value="TreeGrafter"/>
</dbReference>